<organism evidence="9">
    <name type="scientific">Mesocestoides corti</name>
    <name type="common">Flatworm</name>
    <dbReference type="NCBI Taxonomy" id="53468"/>
    <lineage>
        <taxon>Eukaryota</taxon>
        <taxon>Metazoa</taxon>
        <taxon>Spiralia</taxon>
        <taxon>Lophotrochozoa</taxon>
        <taxon>Platyhelminthes</taxon>
        <taxon>Cestoda</taxon>
        <taxon>Eucestoda</taxon>
        <taxon>Cyclophyllidea</taxon>
        <taxon>Mesocestoididae</taxon>
        <taxon>Mesocestoides</taxon>
    </lineage>
</organism>
<dbReference type="GO" id="GO:0015031">
    <property type="term" value="P:protein transport"/>
    <property type="evidence" value="ECO:0007669"/>
    <property type="project" value="UniProtKB-KW"/>
</dbReference>
<keyword evidence="3" id="KW-0813">Transport</keyword>
<keyword evidence="4" id="KW-0653">Protein transport</keyword>
<dbReference type="WBParaSite" id="MCU_014452-RA">
    <property type="protein sequence ID" value="MCU_014452-RA"/>
    <property type="gene ID" value="MCU_014452"/>
</dbReference>
<evidence type="ECO:0000256" key="3">
    <source>
        <dbReference type="ARBA" id="ARBA00022448"/>
    </source>
</evidence>
<gene>
    <name evidence="7" type="ORF">MCOS_LOCUS5056</name>
</gene>
<dbReference type="InterPro" id="IPR016024">
    <property type="entry name" value="ARM-type_fold"/>
</dbReference>
<reference evidence="7 8" key="1">
    <citation type="submission" date="2018-10" db="EMBL/GenBank/DDBJ databases">
        <authorList>
            <consortium name="Pathogen Informatics"/>
        </authorList>
    </citation>
    <scope>NUCLEOTIDE SEQUENCE [LARGE SCALE GENOMIC DNA]</scope>
</reference>
<dbReference type="AlphaFoldDB" id="A0A0R3UDQ7"/>
<evidence type="ECO:0000256" key="2">
    <source>
        <dbReference type="ARBA" id="ARBA00009466"/>
    </source>
</evidence>
<name>A0A0R3UDQ7_MESCO</name>
<proteinExistence type="inferred from homology"/>
<evidence type="ECO:0000259" key="6">
    <source>
        <dbReference type="Pfam" id="PF08767"/>
    </source>
</evidence>
<dbReference type="Pfam" id="PF08767">
    <property type="entry name" value="CRM1_C"/>
    <property type="match status" value="1"/>
</dbReference>
<dbReference type="GO" id="GO:0005049">
    <property type="term" value="F:nuclear export signal receptor activity"/>
    <property type="evidence" value="ECO:0007669"/>
    <property type="project" value="InterPro"/>
</dbReference>
<keyword evidence="8" id="KW-1185">Reference proteome</keyword>
<dbReference type="InterPro" id="IPR011989">
    <property type="entry name" value="ARM-like"/>
</dbReference>
<accession>A0A0R3UDQ7</accession>
<dbReference type="GO" id="GO:0005634">
    <property type="term" value="C:nucleus"/>
    <property type="evidence" value="ECO:0007669"/>
    <property type="project" value="UniProtKB-SubCell"/>
</dbReference>
<evidence type="ECO:0000313" key="9">
    <source>
        <dbReference type="WBParaSite" id="MCU_014452-RA"/>
    </source>
</evidence>
<keyword evidence="5" id="KW-0539">Nucleus</keyword>
<reference evidence="9" key="2">
    <citation type="submission" date="2019-11" db="UniProtKB">
        <authorList>
            <consortium name="WormBaseParasite"/>
        </authorList>
    </citation>
    <scope>IDENTIFICATION</scope>
</reference>
<evidence type="ECO:0000256" key="5">
    <source>
        <dbReference type="ARBA" id="ARBA00023242"/>
    </source>
</evidence>
<feature type="domain" description="Exportin-1 C-terminal" evidence="6">
    <location>
        <begin position="1"/>
        <end position="88"/>
    </location>
</feature>
<protein>
    <submittedName>
        <fullName evidence="9">CRM1_C domain-containing protein</fullName>
    </submittedName>
</protein>
<comment type="similarity">
    <text evidence="2">Belongs to the exportin family.</text>
</comment>
<comment type="subcellular location">
    <subcellularLocation>
        <location evidence="1">Nucleus</location>
    </subcellularLocation>
</comment>
<dbReference type="EMBL" id="UXSR01003268">
    <property type="protein sequence ID" value="VDD79053.1"/>
    <property type="molecule type" value="Genomic_DNA"/>
</dbReference>
<evidence type="ECO:0000313" key="8">
    <source>
        <dbReference type="Proteomes" id="UP000267029"/>
    </source>
</evidence>
<sequence>MAAVVNGLGDSVLHSFPGILHTVLQCTLEMISEGEDVFTELHSNFFILLQAISSYAFPALLTLQTAEIKAILNSVIRATKHSTPQVSNQIYS</sequence>
<dbReference type="SUPFAM" id="SSF48371">
    <property type="entry name" value="ARM repeat"/>
    <property type="match status" value="1"/>
</dbReference>
<dbReference type="InterPro" id="IPR014877">
    <property type="entry name" value="XPO1_C_dom"/>
</dbReference>
<evidence type="ECO:0000256" key="1">
    <source>
        <dbReference type="ARBA" id="ARBA00004123"/>
    </source>
</evidence>
<evidence type="ECO:0000256" key="4">
    <source>
        <dbReference type="ARBA" id="ARBA00022927"/>
    </source>
</evidence>
<dbReference type="Proteomes" id="UP000267029">
    <property type="component" value="Unassembled WGS sequence"/>
</dbReference>
<evidence type="ECO:0000313" key="7">
    <source>
        <dbReference type="EMBL" id="VDD79053.1"/>
    </source>
</evidence>
<dbReference type="STRING" id="53468.A0A0R3UDQ7"/>
<dbReference type="Gene3D" id="1.25.10.10">
    <property type="entry name" value="Leucine-rich Repeat Variant"/>
    <property type="match status" value="1"/>
</dbReference>